<name>A0ABN1L4D3_9GAMM</name>
<organism evidence="2 3">
    <name type="scientific">Colwellia asteriadis</name>
    <dbReference type="NCBI Taxonomy" id="517723"/>
    <lineage>
        <taxon>Bacteria</taxon>
        <taxon>Pseudomonadati</taxon>
        <taxon>Pseudomonadota</taxon>
        <taxon>Gammaproteobacteria</taxon>
        <taxon>Alteromonadales</taxon>
        <taxon>Colwelliaceae</taxon>
        <taxon>Colwellia</taxon>
    </lineage>
</organism>
<dbReference type="InterPro" id="IPR016181">
    <property type="entry name" value="Acyl_CoA_acyltransferase"/>
</dbReference>
<reference evidence="2 3" key="1">
    <citation type="journal article" date="2019" name="Int. J. Syst. Evol. Microbiol.">
        <title>The Global Catalogue of Microorganisms (GCM) 10K type strain sequencing project: providing services to taxonomists for standard genome sequencing and annotation.</title>
        <authorList>
            <consortium name="The Broad Institute Genomics Platform"/>
            <consortium name="The Broad Institute Genome Sequencing Center for Infectious Disease"/>
            <person name="Wu L."/>
            <person name="Ma J."/>
        </authorList>
    </citation>
    <scope>NUCLEOTIDE SEQUENCE [LARGE SCALE GENOMIC DNA]</scope>
    <source>
        <strain evidence="2 3">JCM 15608</strain>
    </source>
</reference>
<dbReference type="EMBL" id="BAAAFA010000002">
    <property type="protein sequence ID" value="GAA0812738.1"/>
    <property type="molecule type" value="Genomic_DNA"/>
</dbReference>
<dbReference type="PROSITE" id="PS51186">
    <property type="entry name" value="GNAT"/>
    <property type="match status" value="1"/>
</dbReference>
<protein>
    <submittedName>
        <fullName evidence="2">GNAT family N-acetyltransferase</fullName>
    </submittedName>
</protein>
<evidence type="ECO:0000259" key="1">
    <source>
        <dbReference type="PROSITE" id="PS51186"/>
    </source>
</evidence>
<dbReference type="PANTHER" id="PTHR43233:SF1">
    <property type="entry name" value="FAMILY N-ACETYLTRANSFERASE, PUTATIVE (AFU_ORTHOLOGUE AFUA_6G03350)-RELATED"/>
    <property type="match status" value="1"/>
</dbReference>
<evidence type="ECO:0000313" key="2">
    <source>
        <dbReference type="EMBL" id="GAA0812738.1"/>
    </source>
</evidence>
<keyword evidence="3" id="KW-1185">Reference proteome</keyword>
<accession>A0ABN1L4D3</accession>
<proteinExistence type="predicted"/>
<dbReference type="CDD" id="cd04301">
    <property type="entry name" value="NAT_SF"/>
    <property type="match status" value="1"/>
</dbReference>
<dbReference type="Pfam" id="PF00583">
    <property type="entry name" value="Acetyltransf_1"/>
    <property type="match status" value="1"/>
</dbReference>
<dbReference type="PANTHER" id="PTHR43233">
    <property type="entry name" value="FAMILY N-ACETYLTRANSFERASE, PUTATIVE (AFU_ORTHOLOGUE AFUA_6G03350)-RELATED"/>
    <property type="match status" value="1"/>
</dbReference>
<dbReference type="SUPFAM" id="SSF55729">
    <property type="entry name" value="Acyl-CoA N-acyltransferases (Nat)"/>
    <property type="match status" value="1"/>
</dbReference>
<gene>
    <name evidence="2" type="ORF">GCM10009111_07100</name>
</gene>
<dbReference type="InterPro" id="IPR000182">
    <property type="entry name" value="GNAT_dom"/>
</dbReference>
<dbReference type="InterPro" id="IPR053144">
    <property type="entry name" value="Acetyltransferase_Butenolide"/>
</dbReference>
<dbReference type="Gene3D" id="3.40.630.30">
    <property type="match status" value="1"/>
</dbReference>
<sequence length="157" mass="17608">MITQESKANNSASLTYKITTNKAEMNNDAVHSYLSRSYWAKNIPKSVVKTAIENSLCFAVLAIIQGKSTQVGFARMITDYATVAYLADVYILEEHRGQGLSKKLMAEIIQHPKLQGLRRMLLATSDAHGLYQQFGFKALASPEIFMELWTPNIYQVS</sequence>
<dbReference type="Proteomes" id="UP001500021">
    <property type="component" value="Unassembled WGS sequence"/>
</dbReference>
<comment type="caution">
    <text evidence="2">The sequence shown here is derived from an EMBL/GenBank/DDBJ whole genome shotgun (WGS) entry which is preliminary data.</text>
</comment>
<feature type="domain" description="N-acetyltransferase" evidence="1">
    <location>
        <begin position="18"/>
        <end position="151"/>
    </location>
</feature>
<evidence type="ECO:0000313" key="3">
    <source>
        <dbReference type="Proteomes" id="UP001500021"/>
    </source>
</evidence>